<feature type="binding site" evidence="7">
    <location>
        <position position="178"/>
    </location>
    <ligand>
        <name>sn-glycerol 3-phosphate</name>
        <dbReference type="ChEBI" id="CHEBI:57597"/>
    </ligand>
</feature>
<keyword evidence="3 7" id="KW-0560">Oxidoreductase</keyword>
<dbReference type="Gene3D" id="3.40.50.720">
    <property type="entry name" value="NAD(P)-binding Rossmann-like Domain"/>
    <property type="match status" value="1"/>
</dbReference>
<sequence length="313" mass="31778">MSIAVLGAGAFGSALAVALATRGPVTLWGRSTGWGRENPRLPGVTLPDAVTVTGDLPQATRADTLLLALPAQKLGAFLADHAAHLDGKTLVSTAKGIDLTRLTGPSRLIASACPAATVAVLTGPSFAADIARGLPTALTLACADPGRGKALQHALSTPVLRLYRSSDVTGAELGGALKNVIAIAAGTVMGAGLGDSARAAIITRGFAEMTRLSARLGARPETLTGLSGLGDLMLTCSSVQSRNFRFGHAIGSGSDFDSGTTVEGAATARAVTRLAAELDEELPIAAMVARLAQGAVSVENAMEHLMNRPLKEE</sequence>
<comment type="caution">
    <text evidence="15">The sequence shown here is derived from an EMBL/GenBank/DDBJ whole genome shotgun (WGS) entry which is preliminary data.</text>
</comment>
<keyword evidence="7" id="KW-0963">Cytoplasm</keyword>
<dbReference type="GO" id="GO:0046167">
    <property type="term" value="P:glycerol-3-phosphate biosynthetic process"/>
    <property type="evidence" value="ECO:0007669"/>
    <property type="project" value="UniProtKB-UniRule"/>
</dbReference>
<comment type="subcellular location">
    <subcellularLocation>
        <location evidence="7">Cytoplasm</location>
    </subcellularLocation>
</comment>
<dbReference type="RefSeq" id="WP_122111563.1">
    <property type="nucleotide sequence ID" value="NZ_QOKZ01000002.1"/>
</dbReference>
<comment type="catalytic activity">
    <reaction evidence="7 12">
        <text>sn-glycerol 3-phosphate + NADP(+) = dihydroxyacetone phosphate + NADPH + H(+)</text>
        <dbReference type="Rhea" id="RHEA:11096"/>
        <dbReference type="ChEBI" id="CHEBI:15378"/>
        <dbReference type="ChEBI" id="CHEBI:57597"/>
        <dbReference type="ChEBI" id="CHEBI:57642"/>
        <dbReference type="ChEBI" id="CHEBI:57783"/>
        <dbReference type="ChEBI" id="CHEBI:58349"/>
        <dbReference type="EC" id="1.1.1.94"/>
    </reaction>
</comment>
<dbReference type="SUPFAM" id="SSF48179">
    <property type="entry name" value="6-phosphogluconate dehydrogenase C-terminal domain-like"/>
    <property type="match status" value="1"/>
</dbReference>
<keyword evidence="2 7" id="KW-0444">Lipid biosynthesis</keyword>
<dbReference type="GO" id="GO:0008654">
    <property type="term" value="P:phospholipid biosynthetic process"/>
    <property type="evidence" value="ECO:0007669"/>
    <property type="project" value="UniProtKB-KW"/>
</dbReference>
<accession>A0A3M0MJF8</accession>
<dbReference type="PANTHER" id="PTHR11728:SF1">
    <property type="entry name" value="GLYCEROL-3-PHOSPHATE DEHYDROGENASE [NAD(+)] 2, CHLOROPLASTIC"/>
    <property type="match status" value="1"/>
</dbReference>
<dbReference type="Proteomes" id="UP000273516">
    <property type="component" value="Unassembled WGS sequence"/>
</dbReference>
<feature type="binding site" evidence="7">
    <location>
        <position position="30"/>
    </location>
    <ligand>
        <name>NADPH</name>
        <dbReference type="ChEBI" id="CHEBI:57783"/>
    </ligand>
</feature>
<keyword evidence="7" id="KW-0547">Nucleotide-binding</keyword>
<keyword evidence="6 7" id="KW-1208">Phospholipid metabolism</keyword>
<dbReference type="Gene3D" id="1.10.1040.10">
    <property type="entry name" value="N-(1-d-carboxylethyl)-l-norvaline Dehydrogenase, domain 2"/>
    <property type="match status" value="1"/>
</dbReference>
<evidence type="ECO:0000256" key="10">
    <source>
        <dbReference type="PIRSR" id="PIRSR000114-3"/>
    </source>
</evidence>
<name>A0A3M0MJF8_9RHOB</name>
<dbReference type="InterPro" id="IPR006168">
    <property type="entry name" value="G3P_DH_NAD-dep"/>
</dbReference>
<protein>
    <recommendedName>
        <fullName evidence="7">Glycerol-3-phosphate dehydrogenase [NAD(P)+]</fullName>
        <ecNumber evidence="7">1.1.1.94</ecNumber>
    </recommendedName>
    <alternativeName>
        <fullName evidence="7">NAD(P)(+)-dependent glycerol-3-phosphate dehydrogenase</fullName>
    </alternativeName>
    <alternativeName>
        <fullName evidence="7">NAD(P)H-dependent dihydroxyacetone-phosphate reductase</fullName>
    </alternativeName>
</protein>
<comment type="catalytic activity">
    <reaction evidence="7">
        <text>sn-glycerol 3-phosphate + NAD(+) = dihydroxyacetone phosphate + NADH + H(+)</text>
        <dbReference type="Rhea" id="RHEA:11092"/>
        <dbReference type="ChEBI" id="CHEBI:15378"/>
        <dbReference type="ChEBI" id="CHEBI:57540"/>
        <dbReference type="ChEBI" id="CHEBI:57597"/>
        <dbReference type="ChEBI" id="CHEBI:57642"/>
        <dbReference type="ChEBI" id="CHEBI:57945"/>
        <dbReference type="EC" id="1.1.1.94"/>
    </reaction>
</comment>
<evidence type="ECO:0000256" key="6">
    <source>
        <dbReference type="ARBA" id="ARBA00023264"/>
    </source>
</evidence>
<dbReference type="AlphaFoldDB" id="A0A3M0MJF8"/>
<feature type="binding site" evidence="10">
    <location>
        <begin position="7"/>
        <end position="12"/>
    </location>
    <ligand>
        <name>NAD(+)</name>
        <dbReference type="ChEBI" id="CHEBI:57540"/>
    </ligand>
</feature>
<comment type="caution">
    <text evidence="7">Lacks conserved residue(s) required for the propagation of feature annotation.</text>
</comment>
<feature type="binding site" evidence="7">
    <location>
        <position position="241"/>
    </location>
    <ligand>
        <name>sn-glycerol 3-phosphate</name>
        <dbReference type="ChEBI" id="CHEBI:57597"/>
    </ligand>
</feature>
<dbReference type="GO" id="GO:0006650">
    <property type="term" value="P:glycerophospholipid metabolic process"/>
    <property type="evidence" value="ECO:0007669"/>
    <property type="project" value="UniProtKB-UniRule"/>
</dbReference>
<dbReference type="GO" id="GO:0005829">
    <property type="term" value="C:cytosol"/>
    <property type="evidence" value="ECO:0007669"/>
    <property type="project" value="TreeGrafter"/>
</dbReference>
<keyword evidence="16" id="KW-1185">Reference proteome</keyword>
<feature type="active site" description="Proton acceptor" evidence="7 8">
    <location>
        <position position="178"/>
    </location>
</feature>
<dbReference type="EC" id="1.1.1.94" evidence="7"/>
<feature type="binding site" evidence="7">
    <location>
        <position position="127"/>
    </location>
    <ligand>
        <name>NADPH</name>
        <dbReference type="ChEBI" id="CHEBI:57783"/>
    </ligand>
</feature>
<evidence type="ECO:0000256" key="7">
    <source>
        <dbReference type="HAMAP-Rule" id="MF_00394"/>
    </source>
</evidence>
<evidence type="ECO:0000256" key="2">
    <source>
        <dbReference type="ARBA" id="ARBA00022516"/>
    </source>
</evidence>
<feature type="binding site" evidence="7">
    <location>
        <position position="95"/>
    </location>
    <ligand>
        <name>NADPH</name>
        <dbReference type="ChEBI" id="CHEBI:57783"/>
    </ligand>
</feature>
<dbReference type="HAMAP" id="MF_00394">
    <property type="entry name" value="NAD_Glyc3P_dehydrog"/>
    <property type="match status" value="1"/>
</dbReference>
<dbReference type="NCBIfam" id="NF000942">
    <property type="entry name" value="PRK00094.1-4"/>
    <property type="match status" value="1"/>
</dbReference>
<evidence type="ECO:0000256" key="12">
    <source>
        <dbReference type="RuleBase" id="RU000439"/>
    </source>
</evidence>
<dbReference type="InterPro" id="IPR036291">
    <property type="entry name" value="NAD(P)-bd_dom_sf"/>
</dbReference>
<evidence type="ECO:0000256" key="11">
    <source>
        <dbReference type="RuleBase" id="RU000437"/>
    </source>
</evidence>
<dbReference type="Pfam" id="PF01210">
    <property type="entry name" value="NAD_Gly3P_dh_N"/>
    <property type="match status" value="1"/>
</dbReference>
<dbReference type="GO" id="GO:0005975">
    <property type="term" value="P:carbohydrate metabolic process"/>
    <property type="evidence" value="ECO:0007669"/>
    <property type="project" value="InterPro"/>
</dbReference>
<dbReference type="NCBIfam" id="NF000940">
    <property type="entry name" value="PRK00094.1-2"/>
    <property type="match status" value="1"/>
</dbReference>
<feature type="binding site" evidence="7">
    <location>
        <position position="243"/>
    </location>
    <ligand>
        <name>sn-glycerol 3-phosphate</name>
        <dbReference type="ChEBI" id="CHEBI:57597"/>
    </ligand>
</feature>
<keyword evidence="7 10" id="KW-0520">NAD</keyword>
<evidence type="ECO:0000256" key="8">
    <source>
        <dbReference type="PIRSR" id="PIRSR000114-1"/>
    </source>
</evidence>
<dbReference type="Pfam" id="PF07479">
    <property type="entry name" value="NAD_Gly3P_dh_C"/>
    <property type="match status" value="1"/>
</dbReference>
<keyword evidence="5 7" id="KW-0594">Phospholipid biosynthesis</keyword>
<evidence type="ECO:0000313" key="15">
    <source>
        <dbReference type="EMBL" id="RMC36394.1"/>
    </source>
</evidence>
<feature type="binding site" evidence="10">
    <location>
        <position position="127"/>
    </location>
    <ligand>
        <name>NAD(+)</name>
        <dbReference type="ChEBI" id="CHEBI:57540"/>
    </ligand>
</feature>
<feature type="domain" description="Glycerol-3-phosphate dehydrogenase NAD-dependent N-terminal" evidence="13">
    <location>
        <begin position="2"/>
        <end position="145"/>
    </location>
</feature>
<evidence type="ECO:0000259" key="13">
    <source>
        <dbReference type="Pfam" id="PF01210"/>
    </source>
</evidence>
<dbReference type="PRINTS" id="PR00077">
    <property type="entry name" value="GPDHDRGNASE"/>
</dbReference>
<feature type="binding site" evidence="9">
    <location>
        <begin position="242"/>
        <end position="243"/>
    </location>
    <ligand>
        <name>substrate</name>
    </ligand>
</feature>
<keyword evidence="4 7" id="KW-0443">Lipid metabolism</keyword>
<reference evidence="15 16" key="1">
    <citation type="submission" date="2018-07" db="EMBL/GenBank/DDBJ databases">
        <authorList>
            <person name="Zhang Y."/>
            <person name="Wang L."/>
            <person name="Ma S."/>
        </authorList>
    </citation>
    <scope>NUCLEOTIDE SEQUENCE [LARGE SCALE GENOMIC DNA]</scope>
    <source>
        <strain evidence="15 16">4-2</strain>
    </source>
</reference>
<dbReference type="EMBL" id="QOKZ01000002">
    <property type="protein sequence ID" value="RMC36394.1"/>
    <property type="molecule type" value="Genomic_DNA"/>
</dbReference>
<comment type="similarity">
    <text evidence="1 7 11">Belongs to the NAD-dependent glycerol-3-phosphate dehydrogenase family.</text>
</comment>
<dbReference type="UniPathway" id="UPA00940"/>
<dbReference type="InterPro" id="IPR006109">
    <property type="entry name" value="G3P_DH_NAD-dep_C"/>
</dbReference>
<proteinExistence type="inferred from homology"/>
<evidence type="ECO:0000313" key="16">
    <source>
        <dbReference type="Proteomes" id="UP000273516"/>
    </source>
</evidence>
<dbReference type="OrthoDB" id="9812273at2"/>
<dbReference type="SUPFAM" id="SSF51735">
    <property type="entry name" value="NAD(P)-binding Rossmann-fold domains"/>
    <property type="match status" value="1"/>
</dbReference>
<keyword evidence="7" id="KW-0521">NADP</keyword>
<dbReference type="InterPro" id="IPR013328">
    <property type="entry name" value="6PGD_dom2"/>
</dbReference>
<evidence type="ECO:0000256" key="3">
    <source>
        <dbReference type="ARBA" id="ARBA00023002"/>
    </source>
</evidence>
<dbReference type="GO" id="GO:0141153">
    <property type="term" value="F:glycerol-3-phosphate dehydrogenase (NADP+) activity"/>
    <property type="evidence" value="ECO:0007669"/>
    <property type="project" value="RHEA"/>
</dbReference>
<dbReference type="GO" id="GO:0141152">
    <property type="term" value="F:glycerol-3-phosphate dehydrogenase (NAD+) activity"/>
    <property type="evidence" value="ECO:0007669"/>
    <property type="project" value="RHEA"/>
</dbReference>
<dbReference type="PIRSF" id="PIRSF000114">
    <property type="entry name" value="Glycerol-3-P_dh"/>
    <property type="match status" value="1"/>
</dbReference>
<feature type="binding site" evidence="7">
    <location>
        <position position="242"/>
    </location>
    <ligand>
        <name>NADPH</name>
        <dbReference type="ChEBI" id="CHEBI:57783"/>
    </ligand>
</feature>
<comment type="pathway">
    <text evidence="7">Membrane lipid metabolism; glycerophospholipid metabolism.</text>
</comment>
<dbReference type="InterPro" id="IPR008927">
    <property type="entry name" value="6-PGluconate_DH-like_C_sf"/>
</dbReference>
<dbReference type="InterPro" id="IPR011128">
    <property type="entry name" value="G3P_DH_NAD-dep_N"/>
</dbReference>
<feature type="binding site" evidence="10">
    <location>
        <position position="242"/>
    </location>
    <ligand>
        <name>NAD(+)</name>
        <dbReference type="ChEBI" id="CHEBI:57540"/>
    </ligand>
</feature>
<organism evidence="15 16">
    <name type="scientific">Paracoccus alkanivorans</name>
    <dbReference type="NCBI Taxonomy" id="2116655"/>
    <lineage>
        <taxon>Bacteria</taxon>
        <taxon>Pseudomonadati</taxon>
        <taxon>Pseudomonadota</taxon>
        <taxon>Alphaproteobacteria</taxon>
        <taxon>Rhodobacterales</taxon>
        <taxon>Paracoccaceae</taxon>
        <taxon>Paracoccus</taxon>
    </lineage>
</organism>
<evidence type="ECO:0000256" key="4">
    <source>
        <dbReference type="ARBA" id="ARBA00023098"/>
    </source>
</evidence>
<dbReference type="GO" id="GO:0046168">
    <property type="term" value="P:glycerol-3-phosphate catabolic process"/>
    <property type="evidence" value="ECO:0007669"/>
    <property type="project" value="InterPro"/>
</dbReference>
<feature type="binding site" evidence="7">
    <location>
        <position position="242"/>
    </location>
    <ligand>
        <name>sn-glycerol 3-phosphate</name>
        <dbReference type="ChEBI" id="CHEBI:57597"/>
    </ligand>
</feature>
<feature type="binding site" evidence="7">
    <location>
        <position position="123"/>
    </location>
    <ligand>
        <name>sn-glycerol 3-phosphate</name>
        <dbReference type="ChEBI" id="CHEBI:57597"/>
    </ligand>
</feature>
<feature type="binding site" evidence="9">
    <location>
        <position position="95"/>
    </location>
    <ligand>
        <name>substrate</name>
    </ligand>
</feature>
<evidence type="ECO:0000256" key="9">
    <source>
        <dbReference type="PIRSR" id="PIRSR000114-2"/>
    </source>
</evidence>
<evidence type="ECO:0000259" key="14">
    <source>
        <dbReference type="Pfam" id="PF07479"/>
    </source>
</evidence>
<feature type="binding site" evidence="7">
    <location>
        <position position="125"/>
    </location>
    <ligand>
        <name>sn-glycerol 3-phosphate</name>
        <dbReference type="ChEBI" id="CHEBI:57597"/>
    </ligand>
</feature>
<feature type="binding site" evidence="7">
    <location>
        <position position="231"/>
    </location>
    <ligand>
        <name>sn-glycerol 3-phosphate</name>
        <dbReference type="ChEBI" id="CHEBI:57597"/>
    </ligand>
</feature>
<comment type="function">
    <text evidence="7">Catalyzes the reduction of the glycolytic intermediate dihydroxyacetone phosphate (DHAP) to sn-glycerol 3-phosphate (G3P), the key precursor for phospholipid synthesis.</text>
</comment>
<evidence type="ECO:0000256" key="5">
    <source>
        <dbReference type="ARBA" id="ARBA00023209"/>
    </source>
</evidence>
<feature type="domain" description="Glycerol-3-phosphate dehydrogenase NAD-dependent C-terminal" evidence="14">
    <location>
        <begin position="167"/>
        <end position="303"/>
    </location>
</feature>
<evidence type="ECO:0000256" key="1">
    <source>
        <dbReference type="ARBA" id="ARBA00011009"/>
    </source>
</evidence>
<feature type="binding site" evidence="7">
    <location>
        <position position="95"/>
    </location>
    <ligand>
        <name>sn-glycerol 3-phosphate</name>
        <dbReference type="ChEBI" id="CHEBI:57597"/>
    </ligand>
</feature>
<dbReference type="PANTHER" id="PTHR11728">
    <property type="entry name" value="GLYCEROL-3-PHOSPHATE DEHYDROGENASE"/>
    <property type="match status" value="1"/>
</dbReference>
<feature type="binding site" evidence="7">
    <location>
        <position position="263"/>
    </location>
    <ligand>
        <name>NADPH</name>
        <dbReference type="ChEBI" id="CHEBI:57783"/>
    </ligand>
</feature>
<dbReference type="GO" id="GO:0051287">
    <property type="term" value="F:NAD binding"/>
    <property type="evidence" value="ECO:0007669"/>
    <property type="project" value="InterPro"/>
</dbReference>
<gene>
    <name evidence="7" type="primary">gpsA</name>
    <name evidence="15" type="ORF">C9E81_06930</name>
</gene>
<feature type="binding site" evidence="7">
    <location>
        <position position="11"/>
    </location>
    <ligand>
        <name>NADPH</name>
        <dbReference type="ChEBI" id="CHEBI:57783"/>
    </ligand>
</feature>